<organism evidence="4 5">
    <name type="scientific">Polychaeton citri CBS 116435</name>
    <dbReference type="NCBI Taxonomy" id="1314669"/>
    <lineage>
        <taxon>Eukaryota</taxon>
        <taxon>Fungi</taxon>
        <taxon>Dikarya</taxon>
        <taxon>Ascomycota</taxon>
        <taxon>Pezizomycotina</taxon>
        <taxon>Dothideomycetes</taxon>
        <taxon>Dothideomycetidae</taxon>
        <taxon>Capnodiales</taxon>
        <taxon>Capnodiaceae</taxon>
        <taxon>Polychaeton</taxon>
    </lineage>
</organism>
<dbReference type="AlphaFoldDB" id="A0A9P4Q203"/>
<name>A0A9P4Q203_9PEZI</name>
<dbReference type="SUPFAM" id="SSF52833">
    <property type="entry name" value="Thioredoxin-like"/>
    <property type="match status" value="1"/>
</dbReference>
<evidence type="ECO:0000313" key="4">
    <source>
        <dbReference type="EMBL" id="KAF2716906.1"/>
    </source>
</evidence>
<evidence type="ECO:0000259" key="3">
    <source>
        <dbReference type="PROSITE" id="PS50405"/>
    </source>
</evidence>
<evidence type="ECO:0000313" key="5">
    <source>
        <dbReference type="Proteomes" id="UP000799441"/>
    </source>
</evidence>
<reference evidence="4" key="1">
    <citation type="journal article" date="2020" name="Stud. Mycol.">
        <title>101 Dothideomycetes genomes: a test case for predicting lifestyles and emergence of pathogens.</title>
        <authorList>
            <person name="Haridas S."/>
            <person name="Albert R."/>
            <person name="Binder M."/>
            <person name="Bloem J."/>
            <person name="Labutti K."/>
            <person name="Salamov A."/>
            <person name="Andreopoulos B."/>
            <person name="Baker S."/>
            <person name="Barry K."/>
            <person name="Bills G."/>
            <person name="Bluhm B."/>
            <person name="Cannon C."/>
            <person name="Castanera R."/>
            <person name="Culley D."/>
            <person name="Daum C."/>
            <person name="Ezra D."/>
            <person name="Gonzalez J."/>
            <person name="Henrissat B."/>
            <person name="Kuo A."/>
            <person name="Liang C."/>
            <person name="Lipzen A."/>
            <person name="Lutzoni F."/>
            <person name="Magnuson J."/>
            <person name="Mondo S."/>
            <person name="Nolan M."/>
            <person name="Ohm R."/>
            <person name="Pangilinan J."/>
            <person name="Park H.-J."/>
            <person name="Ramirez L."/>
            <person name="Alfaro M."/>
            <person name="Sun H."/>
            <person name="Tritt A."/>
            <person name="Yoshinaga Y."/>
            <person name="Zwiers L.-H."/>
            <person name="Turgeon B."/>
            <person name="Goodwin S."/>
            <person name="Spatafora J."/>
            <person name="Crous P."/>
            <person name="Grigoriev I."/>
        </authorList>
    </citation>
    <scope>NUCLEOTIDE SEQUENCE</scope>
    <source>
        <strain evidence="4">CBS 116435</strain>
    </source>
</reference>
<feature type="domain" description="GST N-terminal" evidence="2">
    <location>
        <begin position="2"/>
        <end position="85"/>
    </location>
</feature>
<comment type="caution">
    <text evidence="4">The sequence shown here is derived from an EMBL/GenBank/DDBJ whole genome shotgun (WGS) entry which is preliminary data.</text>
</comment>
<proteinExistence type="inferred from homology"/>
<gene>
    <name evidence="4" type="ORF">K431DRAFT_349994</name>
</gene>
<dbReference type="PROSITE" id="PS50405">
    <property type="entry name" value="GST_CTER"/>
    <property type="match status" value="1"/>
</dbReference>
<comment type="similarity">
    <text evidence="1">Belongs to the GST superfamily.</text>
</comment>
<dbReference type="InterPro" id="IPR004045">
    <property type="entry name" value="Glutathione_S-Trfase_N"/>
</dbReference>
<keyword evidence="5" id="KW-1185">Reference proteome</keyword>
<accession>A0A9P4Q203</accession>
<feature type="domain" description="GST C-terminal" evidence="3">
    <location>
        <begin position="88"/>
        <end position="207"/>
    </location>
</feature>
<protein>
    <submittedName>
        <fullName evidence="4">Glutathione S-transferase-like protein</fullName>
    </submittedName>
</protein>
<dbReference type="Gene3D" id="3.40.30.10">
    <property type="entry name" value="Glutaredoxin"/>
    <property type="match status" value="1"/>
</dbReference>
<evidence type="ECO:0000259" key="2">
    <source>
        <dbReference type="PROSITE" id="PS50404"/>
    </source>
</evidence>
<evidence type="ECO:0000256" key="1">
    <source>
        <dbReference type="ARBA" id="ARBA00007409"/>
    </source>
</evidence>
<dbReference type="PANTHER" id="PTHR44051:SF2">
    <property type="entry name" value="HYPOTHETICAL GLUTATHIONE S-TRANSFERASE LIKE PROTEIN"/>
    <property type="match status" value="1"/>
</dbReference>
<dbReference type="SUPFAM" id="SSF47616">
    <property type="entry name" value="GST C-terminal domain-like"/>
    <property type="match status" value="1"/>
</dbReference>
<dbReference type="Pfam" id="PF02798">
    <property type="entry name" value="GST_N"/>
    <property type="match status" value="1"/>
</dbReference>
<dbReference type="OrthoDB" id="422574at2759"/>
<dbReference type="InterPro" id="IPR010987">
    <property type="entry name" value="Glutathione-S-Trfase_C-like"/>
</dbReference>
<dbReference type="PANTHER" id="PTHR44051">
    <property type="entry name" value="GLUTATHIONE S-TRANSFERASE-RELATED"/>
    <property type="match status" value="1"/>
</dbReference>
<sequence length="207" mass="23560">MQELVLHEDPFSGNCYKIRLTASLVGANISTVSYNLAAGETRTARFCSTIDANGRVPVLQIGSETFLPESNAACYYLATGTSLVPEHDRLRHANMLRWMFFEQSFIEPTIGTLRFWYKRIGKHDMREEDIAMVPNRRKLAEDSLETMNIHLGGTKFFGGETPDLADVVLFAYTHVAEDAELDLNCWMNVKAWCQRLMDEKYCSPLHI</sequence>
<dbReference type="EMBL" id="MU003858">
    <property type="protein sequence ID" value="KAF2716906.1"/>
    <property type="molecule type" value="Genomic_DNA"/>
</dbReference>
<dbReference type="InterPro" id="IPR036249">
    <property type="entry name" value="Thioredoxin-like_sf"/>
</dbReference>
<dbReference type="PROSITE" id="PS50404">
    <property type="entry name" value="GST_NTER"/>
    <property type="match status" value="1"/>
</dbReference>
<dbReference type="Gene3D" id="1.20.1050.10">
    <property type="match status" value="1"/>
</dbReference>
<dbReference type="Proteomes" id="UP000799441">
    <property type="component" value="Unassembled WGS sequence"/>
</dbReference>
<dbReference type="InterPro" id="IPR036282">
    <property type="entry name" value="Glutathione-S-Trfase_C_sf"/>
</dbReference>